<evidence type="ECO:0000313" key="4">
    <source>
        <dbReference type="Proteomes" id="UP000734854"/>
    </source>
</evidence>
<dbReference type="EMBL" id="JACMSC010000007">
    <property type="protein sequence ID" value="KAG6516579.1"/>
    <property type="molecule type" value="Genomic_DNA"/>
</dbReference>
<protein>
    <recommendedName>
        <fullName evidence="5">Major facilitator superfamily protein</fullName>
    </recommendedName>
</protein>
<keyword evidence="4" id="KW-1185">Reference proteome</keyword>
<feature type="transmembrane region" description="Helical" evidence="2">
    <location>
        <begin position="424"/>
        <end position="447"/>
    </location>
</feature>
<organism evidence="3 4">
    <name type="scientific">Zingiber officinale</name>
    <name type="common">Ginger</name>
    <name type="synonym">Amomum zingiber</name>
    <dbReference type="NCBI Taxonomy" id="94328"/>
    <lineage>
        <taxon>Eukaryota</taxon>
        <taxon>Viridiplantae</taxon>
        <taxon>Streptophyta</taxon>
        <taxon>Embryophyta</taxon>
        <taxon>Tracheophyta</taxon>
        <taxon>Spermatophyta</taxon>
        <taxon>Magnoliopsida</taxon>
        <taxon>Liliopsida</taxon>
        <taxon>Zingiberales</taxon>
        <taxon>Zingiberaceae</taxon>
        <taxon>Zingiber</taxon>
    </lineage>
</organism>
<dbReference type="PANTHER" id="PTHR11328:SF28">
    <property type="entry name" value="MAJOR FACILITATOR SUPERFAMILY DOMAIN-CONTAINING PROTEIN 12"/>
    <property type="match status" value="1"/>
</dbReference>
<dbReference type="GO" id="GO:0008643">
    <property type="term" value="P:carbohydrate transport"/>
    <property type="evidence" value="ECO:0007669"/>
    <property type="project" value="InterPro"/>
</dbReference>
<feature type="transmembrane region" description="Helical" evidence="2">
    <location>
        <begin position="321"/>
        <end position="340"/>
    </location>
</feature>
<feature type="transmembrane region" description="Helical" evidence="2">
    <location>
        <begin position="174"/>
        <end position="195"/>
    </location>
</feature>
<dbReference type="Proteomes" id="UP000734854">
    <property type="component" value="Unassembled WGS sequence"/>
</dbReference>
<feature type="transmembrane region" description="Helical" evidence="2">
    <location>
        <begin position="347"/>
        <end position="368"/>
    </location>
</feature>
<keyword evidence="2" id="KW-1133">Transmembrane helix</keyword>
<keyword evidence="2" id="KW-0472">Membrane</keyword>
<dbReference type="GO" id="GO:0005886">
    <property type="term" value="C:plasma membrane"/>
    <property type="evidence" value="ECO:0007669"/>
    <property type="project" value="TreeGrafter"/>
</dbReference>
<evidence type="ECO:0008006" key="5">
    <source>
        <dbReference type="Google" id="ProtNLM"/>
    </source>
</evidence>
<evidence type="ECO:0000313" key="3">
    <source>
        <dbReference type="EMBL" id="KAG6516579.1"/>
    </source>
</evidence>
<feature type="transmembrane region" description="Helical" evidence="2">
    <location>
        <begin position="95"/>
        <end position="118"/>
    </location>
</feature>
<comment type="similarity">
    <text evidence="1">Belongs to the major facilitator superfamily.</text>
</comment>
<dbReference type="InterPro" id="IPR039672">
    <property type="entry name" value="MFS_2"/>
</dbReference>
<feature type="transmembrane region" description="Helical" evidence="2">
    <location>
        <begin position="292"/>
        <end position="309"/>
    </location>
</feature>
<sequence length="466" mass="51009">MVHHSTSEESSEEAQNVQPLGRLATLSYGVGHMLNDITSACWFTYLLLFLTNMGLSPRLKMLWDAATVMLSGQVADAFTTIFVGELIDRYGHFKLWHAGGSLLVAVSFSSVFGSCLPCKVMGSNSTTLQTIGYSTFAAIFNVGWAVTQVSHMSMVNCMTLNPTSRVSLASCRNAFSMVANLSLYAIALCVFSVYAKDYVDIKLQYSVVPVLSAVELYKFSMRLCVLFSSCRLKLQFECRKLSGISWTHWFKKILYYQVALVYMLTRLVANVSQALLASYVTKELGMGRSSKASVPAIIYICSFLVSVVLQEIRWSGLRLKIFFTAGAILWIFSGAGVFVLPGRMHNLMYPLSVIIGAANALMMVTGISMESMLVGEDLNGSGFVYGSLSFVDKLSCGLALYALESYQESSDPMQKLDNHISYSVTRYGLGVIPATCALISAAITYTMKLPDACSARSVTLVEPLLA</sequence>
<feature type="transmembrane region" description="Helical" evidence="2">
    <location>
        <begin position="37"/>
        <end position="55"/>
    </location>
</feature>
<keyword evidence="2" id="KW-0812">Transmembrane</keyword>
<feature type="transmembrane region" description="Helical" evidence="2">
    <location>
        <begin position="254"/>
        <end position="280"/>
    </location>
</feature>
<feature type="transmembrane region" description="Helical" evidence="2">
    <location>
        <begin position="383"/>
        <end position="403"/>
    </location>
</feature>
<dbReference type="PANTHER" id="PTHR11328">
    <property type="entry name" value="MAJOR FACILITATOR SUPERFAMILY DOMAIN-CONTAINING PROTEIN"/>
    <property type="match status" value="1"/>
</dbReference>
<name>A0A8J5HFD8_ZINOF</name>
<dbReference type="GO" id="GO:0015293">
    <property type="term" value="F:symporter activity"/>
    <property type="evidence" value="ECO:0007669"/>
    <property type="project" value="InterPro"/>
</dbReference>
<dbReference type="Pfam" id="PF13347">
    <property type="entry name" value="MFS_2"/>
    <property type="match status" value="1"/>
</dbReference>
<dbReference type="SUPFAM" id="SSF103473">
    <property type="entry name" value="MFS general substrate transporter"/>
    <property type="match status" value="1"/>
</dbReference>
<accession>A0A8J5HFD8</accession>
<evidence type="ECO:0000256" key="1">
    <source>
        <dbReference type="ARBA" id="ARBA00008335"/>
    </source>
</evidence>
<reference evidence="3 4" key="1">
    <citation type="submission" date="2020-08" db="EMBL/GenBank/DDBJ databases">
        <title>Plant Genome Project.</title>
        <authorList>
            <person name="Zhang R.-G."/>
        </authorList>
    </citation>
    <scope>NUCLEOTIDE SEQUENCE [LARGE SCALE GENOMIC DNA]</scope>
    <source>
        <tissue evidence="3">Rhizome</tissue>
    </source>
</reference>
<dbReference type="InterPro" id="IPR036259">
    <property type="entry name" value="MFS_trans_sf"/>
</dbReference>
<comment type="caution">
    <text evidence="3">The sequence shown here is derived from an EMBL/GenBank/DDBJ whole genome shotgun (WGS) entry which is preliminary data.</text>
</comment>
<feature type="transmembrane region" description="Helical" evidence="2">
    <location>
        <begin position="130"/>
        <end position="154"/>
    </location>
</feature>
<feature type="transmembrane region" description="Helical" evidence="2">
    <location>
        <begin position="62"/>
        <end position="83"/>
    </location>
</feature>
<gene>
    <name evidence="3" type="ORF">ZIOFF_027044</name>
</gene>
<proteinExistence type="inferred from homology"/>
<evidence type="ECO:0000256" key="2">
    <source>
        <dbReference type="SAM" id="Phobius"/>
    </source>
</evidence>
<dbReference type="AlphaFoldDB" id="A0A8J5HFD8"/>